<protein>
    <submittedName>
        <fullName evidence="2">Uncharacterized protein</fullName>
    </submittedName>
</protein>
<dbReference type="AlphaFoldDB" id="A0A1G6MEY5"/>
<accession>A0A1G6MEY5</accession>
<keyword evidence="1" id="KW-0812">Transmembrane</keyword>
<feature type="transmembrane region" description="Helical" evidence="1">
    <location>
        <begin position="25"/>
        <end position="44"/>
    </location>
</feature>
<dbReference type="EMBL" id="FMYP01000035">
    <property type="protein sequence ID" value="SDC53804.1"/>
    <property type="molecule type" value="Genomic_DNA"/>
</dbReference>
<keyword evidence="3" id="KW-1185">Reference proteome</keyword>
<sequence>MNKESYNILKPLSDLTNLLAEKRSAWSQHILLLASTLFGILIYLQGKSSGTLPTRLCFALAVVALGFGILLTAIALYSHIDAISRTRKDYTEEAISALHEHREMNSVSASVRRLFVFCEWLGYICFFATVLLLSAYSFLLALGG</sequence>
<feature type="transmembrane region" description="Helical" evidence="1">
    <location>
        <begin position="56"/>
        <end position="80"/>
    </location>
</feature>
<evidence type="ECO:0000256" key="1">
    <source>
        <dbReference type="SAM" id="Phobius"/>
    </source>
</evidence>
<evidence type="ECO:0000313" key="3">
    <source>
        <dbReference type="Proteomes" id="UP000199452"/>
    </source>
</evidence>
<evidence type="ECO:0000313" key="2">
    <source>
        <dbReference type="EMBL" id="SDC53804.1"/>
    </source>
</evidence>
<dbReference type="RefSeq" id="WP_125869836.1">
    <property type="nucleotide sequence ID" value="NZ_FMYP01000035.1"/>
</dbReference>
<dbReference type="STRING" id="1640674.SAMN05216323_103554"/>
<proteinExistence type="predicted"/>
<keyword evidence="1" id="KW-1133">Transmembrane helix</keyword>
<feature type="transmembrane region" description="Helical" evidence="1">
    <location>
        <begin position="120"/>
        <end position="142"/>
    </location>
</feature>
<gene>
    <name evidence="2" type="ORF">SAMN05216323_103554</name>
</gene>
<reference evidence="2 3" key="1">
    <citation type="submission" date="2016-09" db="EMBL/GenBank/DDBJ databases">
        <authorList>
            <person name="Capua I."/>
            <person name="De Benedictis P."/>
            <person name="Joannis T."/>
            <person name="Lombin L.H."/>
            <person name="Cattoli G."/>
        </authorList>
    </citation>
    <scope>NUCLEOTIDE SEQUENCE [LARGE SCALE GENOMIC DNA]</scope>
    <source>
        <strain evidence="2 3">A7P-90m</strain>
    </source>
</reference>
<organism evidence="2 3">
    <name type="scientific">Williamwhitmania taraxaci</name>
    <dbReference type="NCBI Taxonomy" id="1640674"/>
    <lineage>
        <taxon>Bacteria</taxon>
        <taxon>Pseudomonadati</taxon>
        <taxon>Bacteroidota</taxon>
        <taxon>Bacteroidia</taxon>
        <taxon>Bacteroidales</taxon>
        <taxon>Williamwhitmaniaceae</taxon>
        <taxon>Williamwhitmania</taxon>
    </lineage>
</organism>
<keyword evidence="1" id="KW-0472">Membrane</keyword>
<name>A0A1G6MEY5_9BACT</name>
<dbReference type="Proteomes" id="UP000199452">
    <property type="component" value="Unassembled WGS sequence"/>
</dbReference>